<reference evidence="11" key="1">
    <citation type="submission" date="2025-08" db="UniProtKB">
        <authorList>
            <consortium name="RefSeq"/>
        </authorList>
    </citation>
    <scope>IDENTIFICATION</scope>
    <source>
        <strain evidence="11">15112-1751.03</strain>
        <tissue evidence="11">Whole Adult</tissue>
    </source>
</reference>
<protein>
    <submittedName>
        <fullName evidence="11">Zinc finger protein 423</fullName>
    </submittedName>
</protein>
<feature type="compositionally biased region" description="Acidic residues" evidence="8">
    <location>
        <begin position="196"/>
        <end position="225"/>
    </location>
</feature>
<dbReference type="Proteomes" id="UP000515160">
    <property type="component" value="Chromosome 2L"/>
</dbReference>
<dbReference type="AlphaFoldDB" id="A0A9C6T2R8"/>
<keyword evidence="5" id="KW-0805">Transcription regulation</keyword>
<feature type="region of interest" description="Disordered" evidence="8">
    <location>
        <begin position="67"/>
        <end position="88"/>
    </location>
</feature>
<feature type="domain" description="C2H2-type" evidence="9">
    <location>
        <begin position="934"/>
        <end position="961"/>
    </location>
</feature>
<dbReference type="OrthoDB" id="30289at2759"/>
<feature type="region of interest" description="Disordered" evidence="8">
    <location>
        <begin position="266"/>
        <end position="288"/>
    </location>
</feature>
<dbReference type="SUPFAM" id="SSF57667">
    <property type="entry name" value="beta-beta-alpha zinc fingers"/>
    <property type="match status" value="7"/>
</dbReference>
<sequence length="1029" mass="118476">MSETEEGVRKRKIYTELTIMHNQQESDELEDTHLCIKCNATIVGLSKYIEHRKGNCLSNNARNADTKQVAATTTTTTETTPTTDHSYDHSFSHFAEPEAPSSYLRKANASHGGKTSKTLTEAYDASYEPMGADVFFSSLQLQSVSTGGKSSATRAMNNERGGKEEQGWHGDPLLKAMRDQEESDFKPLKFVHSPEASDEEDDDDDPDDFEADDDDPDHDADEDYDVTPRRHSPPAVPATHTGGKWKPEHRPAQLQHTHLERISPSWDEPAEEQHHDHPPAEHTHGKWVPGSKQLEYRENIDLTKLQQPNASYWCNICCRRLKTRLNYEQHLRSAYHQRRAEAERQLEQANLEGGNLTLTKAFQPIELEPLRRQRRCRRQRRTQLLRCELCRHSMARHLMGKHLISHYHYRRLQQQTQPQRQNSLHAILEHMGSIVRQAPFQCLPCQFYANTEQAFQSHWRSASHVELTERLGGDFWCSYCQFECGSNEEMWQHLLDATHKEVLLALNRSVPVCIAQRRLLSCGVCSERFLYNAQLRQHLANEHVEVLATQQGSASDEYQCRFRCDICGVAQRSRVALQRHEKHKHRLARYYCALCQLQFETPMEARRHRNLMQHKRHAKRLMPKRAKMRAGQPERELEQMLCEVLEEQQPETEKDNLDAKKQCCSSCALSFETPQALVEHRRLCHPMDNHACLSCGSSFQSAQALGRHTRSCQPPLASSSSHCNPPSNSYHCDECGFSAQYKSDLLYHRFFHTRDSAIGKNELLPCPLCPKQFRKHSLRAHLRNHTDERIFECAECSTKFARRSNLKNHMATMHGHGRQEQATTATPSNVKRKQLTKTNAEKPRKTFQCGTCGKILNKKSSLKDHEMLHTDLERSLRCHFEGCHYSTFRSAALKTHLLSHAEGSHKCSHNNCSYVGKSAQHLKRHLNSHESERFGCDQCDFKARLKGQLKRHMLRHTGSKSHKCPHCDYQCSTLDNLRNHIIKTGKHPGKFIYECASCMAEDPHSTSIFKSNSFKEYQLHLRTHNSPLA</sequence>
<gene>
    <name evidence="11" type="primary">LOC117564015</name>
</gene>
<dbReference type="RefSeq" id="XP_051858802.1">
    <property type="nucleotide sequence ID" value="XM_052002842.1"/>
</dbReference>
<feature type="compositionally biased region" description="Basic and acidic residues" evidence="8">
    <location>
        <begin position="271"/>
        <end position="284"/>
    </location>
</feature>
<evidence type="ECO:0000256" key="2">
    <source>
        <dbReference type="ARBA" id="ARBA00022737"/>
    </source>
</evidence>
<organism evidence="10 11">
    <name type="scientific">Drosophila albomicans</name>
    <name type="common">Fruit fly</name>
    <dbReference type="NCBI Taxonomy" id="7291"/>
    <lineage>
        <taxon>Eukaryota</taxon>
        <taxon>Metazoa</taxon>
        <taxon>Ecdysozoa</taxon>
        <taxon>Arthropoda</taxon>
        <taxon>Hexapoda</taxon>
        <taxon>Insecta</taxon>
        <taxon>Pterygota</taxon>
        <taxon>Neoptera</taxon>
        <taxon>Endopterygota</taxon>
        <taxon>Diptera</taxon>
        <taxon>Brachycera</taxon>
        <taxon>Muscomorpha</taxon>
        <taxon>Ephydroidea</taxon>
        <taxon>Drosophilidae</taxon>
        <taxon>Drosophila</taxon>
    </lineage>
</organism>
<feature type="region of interest" description="Disordered" evidence="8">
    <location>
        <begin position="189"/>
        <end position="248"/>
    </location>
</feature>
<dbReference type="FunFam" id="3.30.160.60:FF:000446">
    <property type="entry name" value="Zinc finger protein"/>
    <property type="match status" value="1"/>
</dbReference>
<feature type="domain" description="C2H2-type" evidence="9">
    <location>
        <begin position="791"/>
        <end position="819"/>
    </location>
</feature>
<evidence type="ECO:0000259" key="9">
    <source>
        <dbReference type="PROSITE" id="PS50157"/>
    </source>
</evidence>
<feature type="region of interest" description="Disordered" evidence="8">
    <location>
        <begin position="147"/>
        <end position="171"/>
    </location>
</feature>
<proteinExistence type="predicted"/>
<keyword evidence="4" id="KW-0862">Zinc</keyword>
<evidence type="ECO:0000256" key="7">
    <source>
        <dbReference type="PROSITE-ProRule" id="PRU00042"/>
    </source>
</evidence>
<dbReference type="GO" id="GO:0003676">
    <property type="term" value="F:nucleic acid binding"/>
    <property type="evidence" value="ECO:0007669"/>
    <property type="project" value="InterPro"/>
</dbReference>
<evidence type="ECO:0000256" key="8">
    <source>
        <dbReference type="SAM" id="MobiDB-lite"/>
    </source>
</evidence>
<feature type="domain" description="C2H2-type" evidence="9">
    <location>
        <begin position="562"/>
        <end position="590"/>
    </location>
</feature>
<dbReference type="SMART" id="SM00451">
    <property type="entry name" value="ZnF_U1"/>
    <property type="match status" value="5"/>
</dbReference>
<dbReference type="InterPro" id="IPR003604">
    <property type="entry name" value="Matrin/U1-like-C_Znf_C2H2"/>
</dbReference>
<evidence type="ECO:0000256" key="1">
    <source>
        <dbReference type="ARBA" id="ARBA00022723"/>
    </source>
</evidence>
<keyword evidence="10" id="KW-1185">Reference proteome</keyword>
<dbReference type="PROSITE" id="PS50157">
    <property type="entry name" value="ZINC_FINGER_C2H2_2"/>
    <property type="match status" value="6"/>
</dbReference>
<keyword evidence="6" id="KW-0804">Transcription</keyword>
<evidence type="ECO:0000256" key="5">
    <source>
        <dbReference type="ARBA" id="ARBA00023015"/>
    </source>
</evidence>
<keyword evidence="2" id="KW-0677">Repeat</keyword>
<dbReference type="PANTHER" id="PTHR24379">
    <property type="entry name" value="KRAB AND ZINC FINGER DOMAIN-CONTAINING"/>
    <property type="match status" value="1"/>
</dbReference>
<feature type="domain" description="C2H2-type" evidence="9">
    <location>
        <begin position="847"/>
        <end position="874"/>
    </location>
</feature>
<feature type="compositionally biased region" description="Polar residues" evidence="8">
    <location>
        <begin position="820"/>
        <end position="829"/>
    </location>
</feature>
<dbReference type="PANTHER" id="PTHR24379:SF121">
    <property type="entry name" value="C2H2-TYPE DOMAIN-CONTAINING PROTEIN"/>
    <property type="match status" value="1"/>
</dbReference>
<evidence type="ECO:0000256" key="3">
    <source>
        <dbReference type="ARBA" id="ARBA00022771"/>
    </source>
</evidence>
<feature type="compositionally biased region" description="Polar residues" evidence="8">
    <location>
        <begin position="147"/>
        <end position="156"/>
    </location>
</feature>
<dbReference type="GO" id="GO:0005634">
    <property type="term" value="C:nucleus"/>
    <property type="evidence" value="ECO:0007669"/>
    <property type="project" value="UniProtKB-ARBA"/>
</dbReference>
<evidence type="ECO:0000313" key="10">
    <source>
        <dbReference type="Proteomes" id="UP000515160"/>
    </source>
</evidence>
<dbReference type="PROSITE" id="PS00028">
    <property type="entry name" value="ZINC_FINGER_C2H2_1"/>
    <property type="match status" value="6"/>
</dbReference>
<evidence type="ECO:0000313" key="11">
    <source>
        <dbReference type="RefSeq" id="XP_051858802.1"/>
    </source>
</evidence>
<dbReference type="GeneID" id="117564015"/>
<evidence type="ECO:0000256" key="6">
    <source>
        <dbReference type="ARBA" id="ARBA00023163"/>
    </source>
</evidence>
<keyword evidence="1" id="KW-0479">Metal-binding</keyword>
<feature type="domain" description="C2H2-type" evidence="9">
    <location>
        <begin position="905"/>
        <end position="934"/>
    </location>
</feature>
<dbReference type="InterPro" id="IPR036236">
    <property type="entry name" value="Znf_C2H2_sf"/>
</dbReference>
<dbReference type="Pfam" id="PF00096">
    <property type="entry name" value="zf-C2H2"/>
    <property type="match status" value="2"/>
</dbReference>
<feature type="compositionally biased region" description="Low complexity" evidence="8">
    <location>
        <begin position="72"/>
        <end position="83"/>
    </location>
</feature>
<keyword evidence="3 7" id="KW-0863">Zinc-finger</keyword>
<evidence type="ECO:0000256" key="4">
    <source>
        <dbReference type="ARBA" id="ARBA00022833"/>
    </source>
</evidence>
<accession>A0A9C6T2R8</accession>
<feature type="region of interest" description="Disordered" evidence="8">
    <location>
        <begin position="813"/>
        <end position="842"/>
    </location>
</feature>
<name>A0A9C6T2R8_DROAB</name>
<dbReference type="InterPro" id="IPR013087">
    <property type="entry name" value="Znf_C2H2_type"/>
</dbReference>
<dbReference type="GO" id="GO:0008270">
    <property type="term" value="F:zinc ion binding"/>
    <property type="evidence" value="ECO:0007669"/>
    <property type="project" value="UniProtKB-KW"/>
</dbReference>
<dbReference type="SMART" id="SM00355">
    <property type="entry name" value="ZnF_C2H2"/>
    <property type="match status" value="18"/>
</dbReference>
<dbReference type="Gene3D" id="3.30.160.60">
    <property type="entry name" value="Classic Zinc Finger"/>
    <property type="match status" value="7"/>
</dbReference>
<feature type="domain" description="C2H2-type" evidence="9">
    <location>
        <begin position="730"/>
        <end position="757"/>
    </location>
</feature>